<evidence type="ECO:0000256" key="4">
    <source>
        <dbReference type="ARBA" id="ARBA00022692"/>
    </source>
</evidence>
<name>F2JJD0_CELLD</name>
<keyword evidence="6 9" id="KW-0472">Membrane</keyword>
<dbReference type="SMART" id="SM00283">
    <property type="entry name" value="MA"/>
    <property type="match status" value="1"/>
</dbReference>
<dbReference type="eggNOG" id="COG0840">
    <property type="taxonomic scope" value="Bacteria"/>
</dbReference>
<dbReference type="InterPro" id="IPR029151">
    <property type="entry name" value="Sensor-like_sf"/>
</dbReference>
<dbReference type="Pfam" id="PF02743">
    <property type="entry name" value="dCache_1"/>
    <property type="match status" value="1"/>
</dbReference>
<organism evidence="11 12">
    <name type="scientific">Cellulosilyticum lentocellum (strain ATCC 49066 / DSM 5427 / NCIMB 11756 / RHM5)</name>
    <name type="common">Clostridium lentocellum</name>
    <dbReference type="NCBI Taxonomy" id="642492"/>
    <lineage>
        <taxon>Bacteria</taxon>
        <taxon>Bacillati</taxon>
        <taxon>Bacillota</taxon>
        <taxon>Clostridia</taxon>
        <taxon>Lachnospirales</taxon>
        <taxon>Cellulosilyticaceae</taxon>
        <taxon>Cellulosilyticum</taxon>
    </lineage>
</organism>
<feature type="domain" description="Methyl-accepting transducer" evidence="10">
    <location>
        <begin position="399"/>
        <end position="638"/>
    </location>
</feature>
<sequence length="685" mass="76341">MKKFIKHVPLWKCHSSKKVRFNLMSRIIILIFMISIFPIFLLISTIIQNTSSNLKRDITNTAVQINDITSSTLATLLEHESSVLTVLSNDTSLLNYEDSNNAKEFTTNKLKYIVDESPFISGISLKAEDQEESFSYPDNTQGKLTSKDLDGTYFYKLAKKNKKTAVSAPYFDSLSKELVITITSPILNNSNEFLGAINLDISMGTFSEYLNSALEKYKGHFPLESMIYLSNGNILASTAGEAINTKLVLLPGGYHIVNTHDEEFSASFKDIPYYFYRGQTINQLNFITYIAEDKINSLVVDMLQPLVLSITIIFMISLIIGLIYTTRFLKPLQYIVHTLTKLKANDLNIHIDTSKIKTKDLLEIALATNELTHHLSTSIHDLKKTSGSLLKDASAVDQVSTQCNHYATATLNAINEIKAGAKEQITQVTDAIASISTLHCQCENGDTIKEQLNEHSTYVISYVQQGLQTSKDLTLAINTQRDKLYELRIKVKDLGEKSSQIASILITLQAISRKINLLAFNASIETTRAGQQGNGFSVIAQEMQQLADTALSFTQNIQTIVEDNIASVSYVSNNMKQVILAEQTTENVLGEVQKQFDSIEGATTLVEQSIKAVNDILTSVSLTKDVIHVDMQTIFHIAEKIINLTHSSEDYGNIEFATLQELLSTSESLTQSSQYLETQIGQYTI</sequence>
<protein>
    <submittedName>
        <fullName evidence="11">Methyl-accepting chemotaxis sensory transducer with Cache sensor</fullName>
    </submittedName>
</protein>
<dbReference type="SUPFAM" id="SSF103190">
    <property type="entry name" value="Sensory domain-like"/>
    <property type="match status" value="1"/>
</dbReference>
<evidence type="ECO:0000256" key="7">
    <source>
        <dbReference type="ARBA" id="ARBA00023224"/>
    </source>
</evidence>
<dbReference type="EMBL" id="CP002582">
    <property type="protein sequence ID" value="ADZ85525.1"/>
    <property type="molecule type" value="Genomic_DNA"/>
</dbReference>
<accession>F2JJD0</accession>
<keyword evidence="2" id="KW-1003">Cell membrane</keyword>
<dbReference type="CDD" id="cd18773">
    <property type="entry name" value="PDC1_HK_sensor"/>
    <property type="match status" value="1"/>
</dbReference>
<proteinExistence type="predicted"/>
<dbReference type="HOGENOM" id="CLU_401550_0_0_9"/>
<dbReference type="PROSITE" id="PS50111">
    <property type="entry name" value="CHEMOTAXIS_TRANSDUC_2"/>
    <property type="match status" value="1"/>
</dbReference>
<dbReference type="GO" id="GO:0007165">
    <property type="term" value="P:signal transduction"/>
    <property type="evidence" value="ECO:0007669"/>
    <property type="project" value="UniProtKB-KW"/>
</dbReference>
<dbReference type="Gene3D" id="1.10.287.950">
    <property type="entry name" value="Methyl-accepting chemotaxis protein"/>
    <property type="match status" value="1"/>
</dbReference>
<dbReference type="InterPro" id="IPR004089">
    <property type="entry name" value="MCPsignal_dom"/>
</dbReference>
<comment type="subcellular location">
    <subcellularLocation>
        <location evidence="1">Cell membrane</location>
        <topology evidence="1">Multi-pass membrane protein</topology>
    </subcellularLocation>
</comment>
<dbReference type="Proteomes" id="UP000008467">
    <property type="component" value="Chromosome"/>
</dbReference>
<evidence type="ECO:0000259" key="10">
    <source>
        <dbReference type="PROSITE" id="PS50111"/>
    </source>
</evidence>
<dbReference type="SUPFAM" id="SSF58104">
    <property type="entry name" value="Methyl-accepting chemotaxis protein (MCP) signaling domain"/>
    <property type="match status" value="1"/>
</dbReference>
<dbReference type="GO" id="GO:0005886">
    <property type="term" value="C:plasma membrane"/>
    <property type="evidence" value="ECO:0007669"/>
    <property type="project" value="UniProtKB-SubCell"/>
</dbReference>
<keyword evidence="12" id="KW-1185">Reference proteome</keyword>
<dbReference type="Gene3D" id="6.10.340.10">
    <property type="match status" value="1"/>
</dbReference>
<keyword evidence="7 8" id="KW-0807">Transducer</keyword>
<dbReference type="InterPro" id="IPR033479">
    <property type="entry name" value="dCache_1"/>
</dbReference>
<evidence type="ECO:0000256" key="6">
    <source>
        <dbReference type="ARBA" id="ARBA00023136"/>
    </source>
</evidence>
<evidence type="ECO:0000313" key="11">
    <source>
        <dbReference type="EMBL" id="ADZ85525.1"/>
    </source>
</evidence>
<dbReference type="KEGG" id="cle:Clole_3845"/>
<evidence type="ECO:0000256" key="9">
    <source>
        <dbReference type="SAM" id="Phobius"/>
    </source>
</evidence>
<dbReference type="STRING" id="642492.Clole_3845"/>
<dbReference type="PANTHER" id="PTHR32089:SF112">
    <property type="entry name" value="LYSOZYME-LIKE PROTEIN-RELATED"/>
    <property type="match status" value="1"/>
</dbReference>
<gene>
    <name evidence="11" type="ordered locus">Clole_3845</name>
</gene>
<feature type="transmembrane region" description="Helical" evidence="9">
    <location>
        <begin position="27"/>
        <end position="47"/>
    </location>
</feature>
<evidence type="ECO:0000256" key="2">
    <source>
        <dbReference type="ARBA" id="ARBA00022475"/>
    </source>
</evidence>
<dbReference type="RefSeq" id="WP_013658799.1">
    <property type="nucleotide sequence ID" value="NC_015275.1"/>
</dbReference>
<evidence type="ECO:0000256" key="8">
    <source>
        <dbReference type="PROSITE-ProRule" id="PRU00284"/>
    </source>
</evidence>
<reference evidence="11 12" key="1">
    <citation type="journal article" date="2011" name="J. Bacteriol.">
        <title>Complete genome sequence of the cellulose-degrading bacterium Cellulosilyticum lentocellum.</title>
        <authorList>
            <consortium name="US DOE Joint Genome Institute"/>
            <person name="Miller D.A."/>
            <person name="Suen G."/>
            <person name="Bruce D."/>
            <person name="Copeland A."/>
            <person name="Cheng J.F."/>
            <person name="Detter C."/>
            <person name="Goodwin L.A."/>
            <person name="Han C.S."/>
            <person name="Hauser L.J."/>
            <person name="Land M.L."/>
            <person name="Lapidus A."/>
            <person name="Lucas S."/>
            <person name="Meincke L."/>
            <person name="Pitluck S."/>
            <person name="Tapia R."/>
            <person name="Teshima H."/>
            <person name="Woyke T."/>
            <person name="Fox B.G."/>
            <person name="Angert E.R."/>
            <person name="Currie C.R."/>
        </authorList>
    </citation>
    <scope>NUCLEOTIDE SEQUENCE [LARGE SCALE GENOMIC DNA]</scope>
    <source>
        <strain evidence="12">ATCC 49066 / DSM 5427 / NCIMB 11756 / RHM5</strain>
    </source>
</reference>
<evidence type="ECO:0000256" key="5">
    <source>
        <dbReference type="ARBA" id="ARBA00022989"/>
    </source>
</evidence>
<dbReference type="PANTHER" id="PTHR32089">
    <property type="entry name" value="METHYL-ACCEPTING CHEMOTAXIS PROTEIN MCPB"/>
    <property type="match status" value="1"/>
</dbReference>
<dbReference type="Gene3D" id="3.30.450.20">
    <property type="entry name" value="PAS domain"/>
    <property type="match status" value="2"/>
</dbReference>
<dbReference type="Pfam" id="PF00015">
    <property type="entry name" value="MCPsignal"/>
    <property type="match status" value="1"/>
</dbReference>
<keyword evidence="5 9" id="KW-1133">Transmembrane helix</keyword>
<evidence type="ECO:0000256" key="3">
    <source>
        <dbReference type="ARBA" id="ARBA00022500"/>
    </source>
</evidence>
<keyword evidence="4 9" id="KW-0812">Transmembrane</keyword>
<evidence type="ECO:0000256" key="1">
    <source>
        <dbReference type="ARBA" id="ARBA00004651"/>
    </source>
</evidence>
<evidence type="ECO:0000313" key="12">
    <source>
        <dbReference type="Proteomes" id="UP000008467"/>
    </source>
</evidence>
<feature type="transmembrane region" description="Helical" evidence="9">
    <location>
        <begin position="302"/>
        <end position="324"/>
    </location>
</feature>
<dbReference type="GO" id="GO:0006935">
    <property type="term" value="P:chemotaxis"/>
    <property type="evidence" value="ECO:0007669"/>
    <property type="project" value="UniProtKB-KW"/>
</dbReference>
<dbReference type="AlphaFoldDB" id="F2JJD0"/>
<keyword evidence="3" id="KW-0145">Chemotaxis</keyword>